<dbReference type="PANTHER" id="PTHR28097">
    <property type="entry name" value="PHEROMONE A FACTOR RECEPTOR"/>
    <property type="match status" value="1"/>
</dbReference>
<dbReference type="GO" id="GO:0000750">
    <property type="term" value="P:pheromone-dependent signal transduction involved in conjugation with cellular fusion"/>
    <property type="evidence" value="ECO:0007669"/>
    <property type="project" value="TreeGrafter"/>
</dbReference>
<dbReference type="PANTHER" id="PTHR28097:SF1">
    <property type="entry name" value="PHEROMONE A FACTOR RECEPTOR"/>
    <property type="match status" value="1"/>
</dbReference>
<keyword evidence="9" id="KW-0807">Transducer</keyword>
<evidence type="ECO:0000256" key="9">
    <source>
        <dbReference type="ARBA" id="ARBA00023224"/>
    </source>
</evidence>
<dbReference type="GO" id="GO:0004932">
    <property type="term" value="F:mating-type factor pheromone receptor activity"/>
    <property type="evidence" value="ECO:0007669"/>
    <property type="project" value="InterPro"/>
</dbReference>
<evidence type="ECO:0000313" key="11">
    <source>
        <dbReference type="EMBL" id="EER32025.1"/>
    </source>
</evidence>
<protein>
    <recommendedName>
        <fullName evidence="13">Pheromone a factor receptor</fullName>
    </recommendedName>
</protein>
<sequence length="419" mass="47166">MIAAAAGMGALLFIAFIALVPPLAWHIKCANIPAIILIIWLMYVNLSGFINTMIWSGDNFITSWDGIGWCDIIVKLDAGATVGKCCAIACLAMNLYLILEARRPLFLDQKSWKKKAVDLAICLITPIFVMAVQHIILIRRYAVMKYQGCKGVYSTTYASIGLFSMWPVIWSGVAFIFACMTVLAFFKKRQDVKDILVVTNSGLNMKRFARLLIFAFLIIFAMLPLSLYFCITQAIISQHDFHWSDYHNENWGDIYFSDDGYVFMYDRLINAILSIIAFFLFGLGSDAINTYKTTLSKVGIKFGKKFNNDSNPSVNEQALVSSMQPQTKVNTNKSQFSSITTFTNASTMRDIENQFGDVLQEIMTDETKAIGFDDVKTDPQQSPAKGGDVEVQLREILETVDSPSEHFSYKYEVQQKPHN</sequence>
<dbReference type="InterPro" id="IPR001499">
    <property type="entry name" value="GPCR_STE3"/>
</dbReference>
<evidence type="ECO:0000256" key="10">
    <source>
        <dbReference type="SAM" id="Phobius"/>
    </source>
</evidence>
<feature type="transmembrane region" description="Helical" evidence="10">
    <location>
        <begin position="6"/>
        <end position="25"/>
    </location>
</feature>
<keyword evidence="8" id="KW-0675">Receptor</keyword>
<dbReference type="Pfam" id="PF02076">
    <property type="entry name" value="STE3"/>
    <property type="match status" value="1"/>
</dbReference>
<dbReference type="GeneID" id="8296519"/>
<evidence type="ECO:0000256" key="6">
    <source>
        <dbReference type="ARBA" id="ARBA00023040"/>
    </source>
</evidence>
<feature type="transmembrane region" description="Helical" evidence="10">
    <location>
        <begin position="119"/>
        <end position="142"/>
    </location>
</feature>
<keyword evidence="5 10" id="KW-1133">Transmembrane helix</keyword>
<comment type="subcellular location">
    <subcellularLocation>
        <location evidence="1">Membrane</location>
        <topology evidence="1">Multi-pass membrane protein</topology>
    </subcellularLocation>
</comment>
<keyword evidence="3" id="KW-0589">Pheromone response</keyword>
<dbReference type="PRINTS" id="PR00899">
    <property type="entry name" value="GPCRSTE3"/>
</dbReference>
<dbReference type="EMBL" id="GG692400">
    <property type="protein sequence ID" value="EER32025.1"/>
    <property type="molecule type" value="Genomic_DNA"/>
</dbReference>
<dbReference type="Proteomes" id="UP000002037">
    <property type="component" value="Unassembled WGS sequence"/>
</dbReference>
<dbReference type="STRING" id="294747.C5MFG5"/>
<evidence type="ECO:0000313" key="12">
    <source>
        <dbReference type="Proteomes" id="UP000002037"/>
    </source>
</evidence>
<name>C5MFG5_CANTT</name>
<keyword evidence="4 10" id="KW-0812">Transmembrane</keyword>
<dbReference type="GO" id="GO:0005886">
    <property type="term" value="C:plasma membrane"/>
    <property type="evidence" value="ECO:0007669"/>
    <property type="project" value="TreeGrafter"/>
</dbReference>
<evidence type="ECO:0008006" key="13">
    <source>
        <dbReference type="Google" id="ProtNLM"/>
    </source>
</evidence>
<dbReference type="eggNOG" id="ENOG502S44N">
    <property type="taxonomic scope" value="Eukaryota"/>
</dbReference>
<dbReference type="OrthoDB" id="2874149at2759"/>
<dbReference type="RefSeq" id="XP_002550510.1">
    <property type="nucleotide sequence ID" value="XM_002550464.1"/>
</dbReference>
<evidence type="ECO:0000256" key="8">
    <source>
        <dbReference type="ARBA" id="ARBA00023170"/>
    </source>
</evidence>
<evidence type="ECO:0000256" key="4">
    <source>
        <dbReference type="ARBA" id="ARBA00022692"/>
    </source>
</evidence>
<keyword evidence="12" id="KW-1185">Reference proteome</keyword>
<dbReference type="HOGENOM" id="CLU_027592_4_0_1"/>
<organism evidence="11 12">
    <name type="scientific">Candida tropicalis (strain ATCC MYA-3404 / T1)</name>
    <name type="common">Yeast</name>
    <dbReference type="NCBI Taxonomy" id="294747"/>
    <lineage>
        <taxon>Eukaryota</taxon>
        <taxon>Fungi</taxon>
        <taxon>Dikarya</taxon>
        <taxon>Ascomycota</taxon>
        <taxon>Saccharomycotina</taxon>
        <taxon>Pichiomycetes</taxon>
        <taxon>Debaryomycetaceae</taxon>
        <taxon>Candida/Lodderomyces clade</taxon>
        <taxon>Candida</taxon>
    </lineage>
</organism>
<dbReference type="AlphaFoldDB" id="C5MFG5"/>
<accession>C5MFG5</accession>
<feature type="transmembrane region" description="Helical" evidence="10">
    <location>
        <begin position="32"/>
        <end position="55"/>
    </location>
</feature>
<dbReference type="VEuPathDB" id="FungiDB:CTRG_04808"/>
<proteinExistence type="inferred from homology"/>
<evidence type="ECO:0000256" key="2">
    <source>
        <dbReference type="ARBA" id="ARBA00011085"/>
    </source>
</evidence>
<gene>
    <name evidence="11" type="ORF">CTRG_04808</name>
</gene>
<keyword evidence="6" id="KW-0297">G-protein coupled receptor</keyword>
<feature type="transmembrane region" description="Helical" evidence="10">
    <location>
        <begin position="268"/>
        <end position="288"/>
    </location>
</feature>
<evidence type="ECO:0000256" key="5">
    <source>
        <dbReference type="ARBA" id="ARBA00022989"/>
    </source>
</evidence>
<comment type="similarity">
    <text evidence="2">Belongs to the G-protein coupled receptor 4 family.</text>
</comment>
<dbReference type="KEGG" id="ctp:CTRG_04808"/>
<evidence type="ECO:0000256" key="3">
    <source>
        <dbReference type="ARBA" id="ARBA00022507"/>
    </source>
</evidence>
<feature type="transmembrane region" description="Helical" evidence="10">
    <location>
        <begin position="162"/>
        <end position="186"/>
    </location>
</feature>
<evidence type="ECO:0000256" key="1">
    <source>
        <dbReference type="ARBA" id="ARBA00004141"/>
    </source>
</evidence>
<dbReference type="CDD" id="cd14966">
    <property type="entry name" value="7tmD_STE3"/>
    <property type="match status" value="1"/>
</dbReference>
<keyword evidence="7 10" id="KW-0472">Membrane</keyword>
<feature type="transmembrane region" description="Helical" evidence="10">
    <location>
        <begin position="81"/>
        <end position="99"/>
    </location>
</feature>
<feature type="transmembrane region" description="Helical" evidence="10">
    <location>
        <begin position="211"/>
        <end position="236"/>
    </location>
</feature>
<evidence type="ECO:0000256" key="7">
    <source>
        <dbReference type="ARBA" id="ARBA00023136"/>
    </source>
</evidence>
<reference evidence="11 12" key="1">
    <citation type="journal article" date="2009" name="Nature">
        <title>Evolution of pathogenicity and sexual reproduction in eight Candida genomes.</title>
        <authorList>
            <person name="Butler G."/>
            <person name="Rasmussen M.D."/>
            <person name="Lin M.F."/>
            <person name="Santos M.A."/>
            <person name="Sakthikumar S."/>
            <person name="Munro C.A."/>
            <person name="Rheinbay E."/>
            <person name="Grabherr M."/>
            <person name="Forche A."/>
            <person name="Reedy J.L."/>
            <person name="Agrafioti I."/>
            <person name="Arnaud M.B."/>
            <person name="Bates S."/>
            <person name="Brown A.J."/>
            <person name="Brunke S."/>
            <person name="Costanzo M.C."/>
            <person name="Fitzpatrick D.A."/>
            <person name="de Groot P.W."/>
            <person name="Harris D."/>
            <person name="Hoyer L.L."/>
            <person name="Hube B."/>
            <person name="Klis F.M."/>
            <person name="Kodira C."/>
            <person name="Lennard N."/>
            <person name="Logue M.E."/>
            <person name="Martin R."/>
            <person name="Neiman A.M."/>
            <person name="Nikolaou E."/>
            <person name="Quail M.A."/>
            <person name="Quinn J."/>
            <person name="Santos M.C."/>
            <person name="Schmitzberger F.F."/>
            <person name="Sherlock G."/>
            <person name="Shah P."/>
            <person name="Silverstein K.A."/>
            <person name="Skrzypek M.S."/>
            <person name="Soll D."/>
            <person name="Staggs R."/>
            <person name="Stansfield I."/>
            <person name="Stumpf M.P."/>
            <person name="Sudbery P.E."/>
            <person name="Srikantha T."/>
            <person name="Zeng Q."/>
            <person name="Berman J."/>
            <person name="Berriman M."/>
            <person name="Heitman J."/>
            <person name="Gow N.A."/>
            <person name="Lorenz M.C."/>
            <person name="Birren B.W."/>
            <person name="Kellis M."/>
            <person name="Cuomo C.A."/>
        </authorList>
    </citation>
    <scope>NUCLEOTIDE SEQUENCE [LARGE SCALE GENOMIC DNA]</scope>
    <source>
        <strain evidence="12">ATCC MYA-3404 / T1</strain>
    </source>
</reference>